<proteinExistence type="predicted"/>
<gene>
    <name evidence="1" type="ORF">F5144DRAFT_518592</name>
</gene>
<sequence length="268" mass="30467">MGAHNTQPVAPPVGNYEIRLPRHKRPEEPERYRLSAARVGSTPRELPTKPVKFWFRTRCISATASEISPHVLGLQIRPCMVAVLITWLLRFLPAFSRSYVEMAFPEWFLPDHVVLKAQKPGEEQEIMEEYFHTEVEAYRRLKPLQGVVIPRFYGCLRYNGTRAMLVEQLGGISLSSPEGATMELEDLSALLQACYRALHAFGVHQDDSNLSNFRLLDGKIMMLDLESAVFHYSADDLAFFMASSIGHLADSYVSMQEYYRHEGSLEAA</sequence>
<dbReference type="EMBL" id="JAGIZQ010000006">
    <property type="protein sequence ID" value="KAH6623480.1"/>
    <property type="molecule type" value="Genomic_DNA"/>
</dbReference>
<organism evidence="1 2">
    <name type="scientific">Chaetomium tenue</name>
    <dbReference type="NCBI Taxonomy" id="1854479"/>
    <lineage>
        <taxon>Eukaryota</taxon>
        <taxon>Fungi</taxon>
        <taxon>Dikarya</taxon>
        <taxon>Ascomycota</taxon>
        <taxon>Pezizomycotina</taxon>
        <taxon>Sordariomycetes</taxon>
        <taxon>Sordariomycetidae</taxon>
        <taxon>Sordariales</taxon>
        <taxon>Chaetomiaceae</taxon>
        <taxon>Chaetomium</taxon>
    </lineage>
</organism>
<evidence type="ECO:0000313" key="2">
    <source>
        <dbReference type="Proteomes" id="UP000724584"/>
    </source>
</evidence>
<dbReference type="Proteomes" id="UP000724584">
    <property type="component" value="Unassembled WGS sequence"/>
</dbReference>
<accession>A0ACB7P2G7</accession>
<keyword evidence="2" id="KW-1185">Reference proteome</keyword>
<name>A0ACB7P2G7_9PEZI</name>
<protein>
    <submittedName>
        <fullName evidence="1">Uncharacterized protein</fullName>
    </submittedName>
</protein>
<comment type="caution">
    <text evidence="1">The sequence shown here is derived from an EMBL/GenBank/DDBJ whole genome shotgun (WGS) entry which is preliminary data.</text>
</comment>
<reference evidence="1 2" key="1">
    <citation type="journal article" date="2021" name="Nat. Commun.">
        <title>Genetic determinants of endophytism in the Arabidopsis root mycobiome.</title>
        <authorList>
            <person name="Mesny F."/>
            <person name="Miyauchi S."/>
            <person name="Thiergart T."/>
            <person name="Pickel B."/>
            <person name="Atanasova L."/>
            <person name="Karlsson M."/>
            <person name="Huettel B."/>
            <person name="Barry K.W."/>
            <person name="Haridas S."/>
            <person name="Chen C."/>
            <person name="Bauer D."/>
            <person name="Andreopoulos W."/>
            <person name="Pangilinan J."/>
            <person name="LaButti K."/>
            <person name="Riley R."/>
            <person name="Lipzen A."/>
            <person name="Clum A."/>
            <person name="Drula E."/>
            <person name="Henrissat B."/>
            <person name="Kohler A."/>
            <person name="Grigoriev I.V."/>
            <person name="Martin F.M."/>
            <person name="Hacquard S."/>
        </authorList>
    </citation>
    <scope>NUCLEOTIDE SEQUENCE [LARGE SCALE GENOMIC DNA]</scope>
    <source>
        <strain evidence="1 2">MPI-SDFR-AT-0079</strain>
    </source>
</reference>
<evidence type="ECO:0000313" key="1">
    <source>
        <dbReference type="EMBL" id="KAH6623480.1"/>
    </source>
</evidence>